<gene>
    <name evidence="1" type="ORF">CHS0354_033319</name>
</gene>
<dbReference type="Proteomes" id="UP001195483">
    <property type="component" value="Unassembled WGS sequence"/>
</dbReference>
<dbReference type="EMBL" id="JAEAOA010001954">
    <property type="protein sequence ID" value="KAK3579245.1"/>
    <property type="molecule type" value="Genomic_DNA"/>
</dbReference>
<dbReference type="AlphaFoldDB" id="A0AAE0RTH4"/>
<proteinExistence type="predicted"/>
<reference evidence="1" key="2">
    <citation type="journal article" date="2021" name="Genome Biol. Evol.">
        <title>Developing a high-quality reference genome for a parasitic bivalve with doubly uniparental inheritance (Bivalvia: Unionida).</title>
        <authorList>
            <person name="Smith C.H."/>
        </authorList>
    </citation>
    <scope>NUCLEOTIDE SEQUENCE</scope>
    <source>
        <strain evidence="1">CHS0354</strain>
        <tissue evidence="1">Mantle</tissue>
    </source>
</reference>
<accession>A0AAE0RTH4</accession>
<reference evidence="1" key="3">
    <citation type="submission" date="2023-05" db="EMBL/GenBank/DDBJ databases">
        <authorList>
            <person name="Smith C.H."/>
        </authorList>
    </citation>
    <scope>NUCLEOTIDE SEQUENCE</scope>
    <source>
        <strain evidence="1">CHS0354</strain>
        <tissue evidence="1">Mantle</tissue>
    </source>
</reference>
<protein>
    <submittedName>
        <fullName evidence="1">Uncharacterized protein</fullName>
    </submittedName>
</protein>
<keyword evidence="2" id="KW-1185">Reference proteome</keyword>
<name>A0AAE0RTH4_9BIVA</name>
<evidence type="ECO:0000313" key="2">
    <source>
        <dbReference type="Proteomes" id="UP001195483"/>
    </source>
</evidence>
<sequence length="103" mass="12174">MENKIAVLQKEFDCSDIGNALDEGYTTLLESSEENVEKDYFSDDQIINNKSQQVRTQRTEEVYWNLCNYEPFHGDFVSTNDGHYKQLQMDKIKRLSVRIRDED</sequence>
<organism evidence="1 2">
    <name type="scientific">Potamilus streckersoni</name>
    <dbReference type="NCBI Taxonomy" id="2493646"/>
    <lineage>
        <taxon>Eukaryota</taxon>
        <taxon>Metazoa</taxon>
        <taxon>Spiralia</taxon>
        <taxon>Lophotrochozoa</taxon>
        <taxon>Mollusca</taxon>
        <taxon>Bivalvia</taxon>
        <taxon>Autobranchia</taxon>
        <taxon>Heteroconchia</taxon>
        <taxon>Palaeoheterodonta</taxon>
        <taxon>Unionida</taxon>
        <taxon>Unionoidea</taxon>
        <taxon>Unionidae</taxon>
        <taxon>Ambleminae</taxon>
        <taxon>Lampsilini</taxon>
        <taxon>Potamilus</taxon>
    </lineage>
</organism>
<reference evidence="1" key="1">
    <citation type="journal article" date="2021" name="Genome Biol. Evol.">
        <title>A High-Quality Reference Genome for a Parasitic Bivalve with Doubly Uniparental Inheritance (Bivalvia: Unionida).</title>
        <authorList>
            <person name="Smith C.H."/>
        </authorList>
    </citation>
    <scope>NUCLEOTIDE SEQUENCE</scope>
    <source>
        <strain evidence="1">CHS0354</strain>
    </source>
</reference>
<evidence type="ECO:0000313" key="1">
    <source>
        <dbReference type="EMBL" id="KAK3579245.1"/>
    </source>
</evidence>
<comment type="caution">
    <text evidence="1">The sequence shown here is derived from an EMBL/GenBank/DDBJ whole genome shotgun (WGS) entry which is preliminary data.</text>
</comment>